<evidence type="ECO:0000256" key="1">
    <source>
        <dbReference type="SAM" id="MobiDB-lite"/>
    </source>
</evidence>
<dbReference type="AlphaFoldDB" id="W2C0J4"/>
<comment type="caution">
    <text evidence="2">The sequence shown here is derived from an EMBL/GenBank/DDBJ whole genome shotgun (WGS) entry which is preliminary data.</text>
</comment>
<sequence length="309" mass="34491">MKIEVFNVKGLRVEDDFGYLGFVKRKLTLLPLADSAAGYTVGLKEAANKFSTAVDELDKVLEPARNLPSTKEATQKDEDRDKAWNAFRRIAKATKGHPNKEIADFAVKTEEIFLRYGDMLPLAQQEETARIDNLIQDLKALDTTKMTQAGFTPFLTDLEQKQTAYVTISDTQSSEHGHRMVGVIKQKRTEADAAYRRLVETVNALVVVNGETAYKEFVLDLNGRIDQNKAMLANRRTVAEKKKKPADPKDPKDPKQPKDPKTPDQPKDPKQPEKPGGGTGEQPKKPDEKPKDPKKPGDDGNPDITLPEE</sequence>
<evidence type="ECO:0000313" key="3">
    <source>
        <dbReference type="Proteomes" id="UP000018837"/>
    </source>
</evidence>
<reference evidence="2 3" key="1">
    <citation type="submission" date="2013-11" db="EMBL/GenBank/DDBJ databases">
        <title>Single cell genomics of uncultured Tannerella BU063 (oral taxon 286).</title>
        <authorList>
            <person name="Beall C.J."/>
            <person name="Campbell A.G."/>
            <person name="Griffen A.L."/>
            <person name="Podar M."/>
            <person name="Leys E.J."/>
        </authorList>
    </citation>
    <scope>NUCLEOTIDE SEQUENCE [LARGE SCALE GENOMIC DNA]</scope>
    <source>
        <strain evidence="2">Cell 2</strain>
    </source>
</reference>
<name>W2C0J4_9BACT</name>
<gene>
    <name evidence="2" type="ORF">N425_13825</name>
</gene>
<dbReference type="Pfam" id="PF19775">
    <property type="entry name" value="DUF6261"/>
    <property type="match status" value="1"/>
</dbReference>
<dbReference type="InterPro" id="IPR046228">
    <property type="entry name" value="DUF6261"/>
</dbReference>
<accession>W2C0J4</accession>
<dbReference type="PATRIC" id="fig|1411148.3.peg.2327"/>
<dbReference type="Proteomes" id="UP000018837">
    <property type="component" value="Unassembled WGS sequence"/>
</dbReference>
<organism evidence="2 3">
    <name type="scientific">Tannerella sp. oral taxon BU063 isolate Cell 2</name>
    <dbReference type="NCBI Taxonomy" id="1411148"/>
    <lineage>
        <taxon>Bacteria</taxon>
        <taxon>Pseudomonadati</taxon>
        <taxon>Bacteroidota</taxon>
        <taxon>Bacteroidia</taxon>
        <taxon>Bacteroidales</taxon>
        <taxon>Tannerellaceae</taxon>
        <taxon>Tannerella</taxon>
    </lineage>
</organism>
<proteinExistence type="predicted"/>
<protein>
    <submittedName>
        <fullName evidence="2">Uncharacterized protein</fullName>
    </submittedName>
</protein>
<evidence type="ECO:0000313" key="2">
    <source>
        <dbReference type="EMBL" id="ETK00685.1"/>
    </source>
</evidence>
<feature type="compositionally biased region" description="Basic and acidic residues" evidence="1">
    <location>
        <begin position="282"/>
        <end position="298"/>
    </location>
</feature>
<feature type="compositionally biased region" description="Basic and acidic residues" evidence="1">
    <location>
        <begin position="237"/>
        <end position="273"/>
    </location>
</feature>
<feature type="region of interest" description="Disordered" evidence="1">
    <location>
        <begin position="232"/>
        <end position="309"/>
    </location>
</feature>
<dbReference type="EMBL" id="AYUF01000497">
    <property type="protein sequence ID" value="ETK00685.1"/>
    <property type="molecule type" value="Genomic_DNA"/>
</dbReference>